<protein>
    <submittedName>
        <fullName evidence="1">Uncharacterized protein</fullName>
    </submittedName>
</protein>
<evidence type="ECO:0000313" key="1">
    <source>
        <dbReference type="EMBL" id="WNO47377.1"/>
    </source>
</evidence>
<reference evidence="1" key="1">
    <citation type="submission" date="2023-08" db="EMBL/GenBank/DDBJ databases">
        <authorList>
            <person name="Nazir A."/>
        </authorList>
    </citation>
    <scope>NUCLEOTIDE SEQUENCE</scope>
</reference>
<accession>A0AA96KSC3</accession>
<name>A0AA96KSC3_9CAUD</name>
<sequence length="144" mass="16662">MTKKKLATTNQLTITYNNGKSYTIPRVKHFILADDGKSVTGEYDKKITVDTMTEHHTIKFTLQLTDVVHLDYRAKYGETSFFCGVDKGVITSKTEIRDEDYYERMNNVVCVSQEPYMNTPDFTLTLEDKQELGKLFLKNNPNFK</sequence>
<organism evidence="1">
    <name type="scientific">Staphylococcus phage vB_VibM_10AMN12</name>
    <dbReference type="NCBI Taxonomy" id="3076785"/>
    <lineage>
        <taxon>Viruses</taxon>
        <taxon>Duplodnaviria</taxon>
        <taxon>Heunggongvirae</taxon>
        <taxon>Uroviricota</taxon>
        <taxon>Caudoviricetes</taxon>
    </lineage>
</organism>
<dbReference type="EMBL" id="OR481006">
    <property type="protein sequence ID" value="WNO47377.1"/>
    <property type="molecule type" value="Genomic_DNA"/>
</dbReference>
<proteinExistence type="predicted"/>